<keyword evidence="11" id="KW-1185">Reference proteome</keyword>
<evidence type="ECO:0000256" key="7">
    <source>
        <dbReference type="ARBA" id="ARBA00023242"/>
    </source>
</evidence>
<accession>A0A161YNB4</accession>
<feature type="domain" description="Zn(2)-C6 fungal-type" evidence="9">
    <location>
        <begin position="22"/>
        <end position="52"/>
    </location>
</feature>
<keyword evidence="7" id="KW-0539">Nucleus</keyword>
<organism evidence="10 11">
    <name type="scientific">Colletotrichum tofieldiae</name>
    <dbReference type="NCBI Taxonomy" id="708197"/>
    <lineage>
        <taxon>Eukaryota</taxon>
        <taxon>Fungi</taxon>
        <taxon>Dikarya</taxon>
        <taxon>Ascomycota</taxon>
        <taxon>Pezizomycotina</taxon>
        <taxon>Sordariomycetes</taxon>
        <taxon>Hypocreomycetidae</taxon>
        <taxon>Glomerellales</taxon>
        <taxon>Glomerellaceae</taxon>
        <taxon>Colletotrichum</taxon>
        <taxon>Colletotrichum spaethianum species complex</taxon>
    </lineage>
</organism>
<sequence>MAPRSGDSITASGRPRRRAVEACSFCRRRKIKCNNEQPTCANCKTYGKDCIYEPLANLTEKSAELTPVLRRAERRRQGTRKGHRTDLGTPLQTREESGGNDSSVERDGDTPYTPDGPNPPIRSPPHTSTRQTRTLAEPNPSHRAGVSRIVVSANGVSSYHGRTSALFEESLQERSSAVDLRPRMPDEWIEKGLVAEAARQRQLEELNYRAGTLDFDGVDPELGMHLLSLHWNRQHHSFLLTYRPAFMRDMACNGPYFSKILLNAIYFGASKFSPRREVRRDPNDVRTAGWAFRERVRKLLGDALDSSDITTIQALLVMTNSLFALGDERSAAWLYAGLAFRMIIDLGMHVDAPGLGITRKFSDEDLEIRRRVFWGAFVVDKIQSLYQGRPASLKESDTLVPIKFLDTFEEFENWKPFAYSTDATRYPGSPAYSVSTFTCLCRLSVVMSDILSCIYTERAFDKSATELSTMLENLCSKLAAWKDALPVHLVFDSKSSDRVPPPHVLSLHAMYNVLTILLHRPFVADGHLYNTSRSISVNSFITCASAADSIVGILRAYDRVFSVRHAPYLISYATYVAATIHVRIAAKRSTESEARERLETCMSVFRENQETNWAVRRAKTIVEGLMTRLGVSLSRVDVNERRRNNAFPNMEATGSVSESQRNTEGREPLPRTDGIHPPQTVLENASPSLGWSDIDGIIQSFVRAQEYNTAAPELGQAEIHPQIVPSGTGLQPANFDSSSIVGNQTWFQGMPDGDGGGASFDDLLFGFNGSALDSMFS</sequence>
<dbReference type="GO" id="GO:0008270">
    <property type="term" value="F:zinc ion binding"/>
    <property type="evidence" value="ECO:0007669"/>
    <property type="project" value="InterPro"/>
</dbReference>
<dbReference type="PROSITE" id="PS00463">
    <property type="entry name" value="ZN2_CY6_FUNGAL_1"/>
    <property type="match status" value="1"/>
</dbReference>
<dbReference type="GO" id="GO:0005634">
    <property type="term" value="C:nucleus"/>
    <property type="evidence" value="ECO:0007669"/>
    <property type="project" value="UniProtKB-SubCell"/>
</dbReference>
<feature type="compositionally biased region" description="Basic and acidic residues" evidence="8">
    <location>
        <begin position="661"/>
        <end position="674"/>
    </location>
</feature>
<dbReference type="STRING" id="708197.A0A161YNB4"/>
<comment type="subcellular location">
    <subcellularLocation>
        <location evidence="1">Nucleus</location>
    </subcellularLocation>
</comment>
<evidence type="ECO:0000256" key="6">
    <source>
        <dbReference type="ARBA" id="ARBA00023163"/>
    </source>
</evidence>
<dbReference type="CDD" id="cd00067">
    <property type="entry name" value="GAL4"/>
    <property type="match status" value="1"/>
</dbReference>
<dbReference type="GO" id="GO:0003677">
    <property type="term" value="F:DNA binding"/>
    <property type="evidence" value="ECO:0007669"/>
    <property type="project" value="UniProtKB-KW"/>
</dbReference>
<dbReference type="GO" id="GO:0006351">
    <property type="term" value="P:DNA-templated transcription"/>
    <property type="evidence" value="ECO:0007669"/>
    <property type="project" value="InterPro"/>
</dbReference>
<evidence type="ECO:0000256" key="1">
    <source>
        <dbReference type="ARBA" id="ARBA00004123"/>
    </source>
</evidence>
<dbReference type="GO" id="GO:0000981">
    <property type="term" value="F:DNA-binding transcription factor activity, RNA polymerase II-specific"/>
    <property type="evidence" value="ECO:0007669"/>
    <property type="project" value="InterPro"/>
</dbReference>
<keyword evidence="2" id="KW-0479">Metal-binding</keyword>
<keyword evidence="6" id="KW-0804">Transcription</keyword>
<evidence type="ECO:0000256" key="8">
    <source>
        <dbReference type="SAM" id="MobiDB-lite"/>
    </source>
</evidence>
<dbReference type="PANTHER" id="PTHR31313">
    <property type="entry name" value="TY1 ENHANCER ACTIVATOR"/>
    <property type="match status" value="1"/>
</dbReference>
<dbReference type="PANTHER" id="PTHR31313:SF86">
    <property type="entry name" value="ZN(2)-C6 FUNGAL-TYPE DOMAIN-CONTAINING PROTEIN"/>
    <property type="match status" value="1"/>
</dbReference>
<dbReference type="Pfam" id="PF00172">
    <property type="entry name" value="Zn_clus"/>
    <property type="match status" value="1"/>
</dbReference>
<evidence type="ECO:0000256" key="4">
    <source>
        <dbReference type="ARBA" id="ARBA00023015"/>
    </source>
</evidence>
<keyword evidence="5" id="KW-0238">DNA-binding</keyword>
<reference evidence="10 11" key="1">
    <citation type="submission" date="2015-06" db="EMBL/GenBank/DDBJ databases">
        <title>Survival trade-offs in plant roots during colonization by closely related pathogenic and mutualistic fungi.</title>
        <authorList>
            <person name="Hacquard S."/>
            <person name="Kracher B."/>
            <person name="Hiruma K."/>
            <person name="Weinman A."/>
            <person name="Muench P."/>
            <person name="Garrido Oter R."/>
            <person name="Ver Loren van Themaat E."/>
            <person name="Dallerey J.-F."/>
            <person name="Damm U."/>
            <person name="Henrissat B."/>
            <person name="Lespinet O."/>
            <person name="Thon M."/>
            <person name="Kemen E."/>
            <person name="McHardy A.C."/>
            <person name="Schulze-Lefert P."/>
            <person name="O'Connell R.J."/>
        </authorList>
    </citation>
    <scope>NUCLEOTIDE SEQUENCE [LARGE SCALE GENOMIC DNA]</scope>
    <source>
        <strain evidence="10 11">0861</strain>
    </source>
</reference>
<feature type="compositionally biased region" description="Basic and acidic residues" evidence="8">
    <location>
        <begin position="93"/>
        <end position="109"/>
    </location>
</feature>
<feature type="region of interest" description="Disordered" evidence="8">
    <location>
        <begin position="67"/>
        <end position="146"/>
    </location>
</feature>
<evidence type="ECO:0000256" key="2">
    <source>
        <dbReference type="ARBA" id="ARBA00022723"/>
    </source>
</evidence>
<name>A0A161YNB4_9PEZI</name>
<dbReference type="SMART" id="SM00906">
    <property type="entry name" value="Fungal_trans"/>
    <property type="match status" value="1"/>
</dbReference>
<keyword evidence="3" id="KW-0862">Zinc</keyword>
<feature type="compositionally biased region" description="Pro residues" evidence="8">
    <location>
        <begin position="114"/>
        <end position="123"/>
    </location>
</feature>
<dbReference type="AlphaFoldDB" id="A0A161YNB4"/>
<evidence type="ECO:0000256" key="3">
    <source>
        <dbReference type="ARBA" id="ARBA00022833"/>
    </source>
</evidence>
<dbReference type="Pfam" id="PF04082">
    <property type="entry name" value="Fungal_trans"/>
    <property type="match status" value="1"/>
</dbReference>
<dbReference type="InterPro" id="IPR036864">
    <property type="entry name" value="Zn2-C6_fun-type_DNA-bd_sf"/>
</dbReference>
<dbReference type="SMART" id="SM00066">
    <property type="entry name" value="GAL4"/>
    <property type="match status" value="1"/>
</dbReference>
<dbReference type="InterPro" id="IPR051615">
    <property type="entry name" value="Transcr_Regulatory_Elem"/>
</dbReference>
<dbReference type="SUPFAM" id="SSF57701">
    <property type="entry name" value="Zn2/Cys6 DNA-binding domain"/>
    <property type="match status" value="1"/>
</dbReference>
<dbReference type="Gene3D" id="4.10.240.10">
    <property type="entry name" value="Zn(2)-C6 fungal-type DNA-binding domain"/>
    <property type="match status" value="1"/>
</dbReference>
<feature type="compositionally biased region" description="Basic residues" evidence="8">
    <location>
        <begin position="72"/>
        <end position="83"/>
    </location>
</feature>
<feature type="compositionally biased region" description="Polar residues" evidence="8">
    <location>
        <begin position="125"/>
        <end position="134"/>
    </location>
</feature>
<dbReference type="Proteomes" id="UP000076552">
    <property type="component" value="Unassembled WGS sequence"/>
</dbReference>
<evidence type="ECO:0000256" key="5">
    <source>
        <dbReference type="ARBA" id="ARBA00023125"/>
    </source>
</evidence>
<evidence type="ECO:0000259" key="9">
    <source>
        <dbReference type="PROSITE" id="PS50048"/>
    </source>
</evidence>
<gene>
    <name evidence="10" type="ORF">CT0861_06951</name>
</gene>
<proteinExistence type="predicted"/>
<dbReference type="PROSITE" id="PS50048">
    <property type="entry name" value="ZN2_CY6_FUNGAL_2"/>
    <property type="match status" value="1"/>
</dbReference>
<evidence type="ECO:0000313" key="10">
    <source>
        <dbReference type="EMBL" id="KZL74717.1"/>
    </source>
</evidence>
<dbReference type="CDD" id="cd12148">
    <property type="entry name" value="fungal_TF_MHR"/>
    <property type="match status" value="1"/>
</dbReference>
<evidence type="ECO:0000313" key="11">
    <source>
        <dbReference type="Proteomes" id="UP000076552"/>
    </source>
</evidence>
<dbReference type="InterPro" id="IPR007219">
    <property type="entry name" value="XnlR_reg_dom"/>
</dbReference>
<comment type="caution">
    <text evidence="10">The sequence shown here is derived from an EMBL/GenBank/DDBJ whole genome shotgun (WGS) entry which is preliminary data.</text>
</comment>
<keyword evidence="4" id="KW-0805">Transcription regulation</keyword>
<protein>
    <submittedName>
        <fullName evidence="10">C6 transcription factor (Fungal specific transcription factor)</fullName>
    </submittedName>
</protein>
<dbReference type="InterPro" id="IPR001138">
    <property type="entry name" value="Zn2Cys6_DnaBD"/>
</dbReference>
<dbReference type="EMBL" id="LFIV01000030">
    <property type="protein sequence ID" value="KZL74717.1"/>
    <property type="molecule type" value="Genomic_DNA"/>
</dbReference>
<feature type="region of interest" description="Disordered" evidence="8">
    <location>
        <begin position="644"/>
        <end position="678"/>
    </location>
</feature>